<sequence length="402" mass="44839">MQFSNKILNTPSSFIRNILKVTDSPNVISFAGGLPNPISFPIDALQEAINNSIAHEGAKLFQYSTTQGYLPLREMIAAKYRKNFGLDIDASDVFITTGSQQALEILGKVFLNKGDGVVMEAPGYLGAIQAFTLAEPEFYPVTLEEDGLNVAQLEETLKNNPNIKFIYTVPNFQNPTGITYSREKRDAIYEVVKNYDVALIEDDPYGELRFSGEALPYIGAGRLQNSVLLGSFSKTVTPGFRLGYIVTKNKEILSHVETAKQATDLHTNIFAQMTIAEYLTHNAYEEHVNKIIELYNTQATAMLNAIEKHFPKEVHYTKPQGGMFIWATLPEGISALELFEESMAADVAFVPGDPFYTHPNNVNTLRLNYTNATEEIIEEGIQRLGNIMKQFIEKKQKATVEA</sequence>
<dbReference type="InterPro" id="IPR050859">
    <property type="entry name" value="Class-I_PLP-dep_aminotransf"/>
</dbReference>
<dbReference type="GO" id="GO:0008483">
    <property type="term" value="F:transaminase activity"/>
    <property type="evidence" value="ECO:0007669"/>
    <property type="project" value="UniProtKB-KW"/>
</dbReference>
<comment type="caution">
    <text evidence="8">The sequence shown here is derived from an EMBL/GenBank/DDBJ whole genome shotgun (WGS) entry which is preliminary data.</text>
</comment>
<dbReference type="GO" id="GO:1901605">
    <property type="term" value="P:alpha-amino acid metabolic process"/>
    <property type="evidence" value="ECO:0007669"/>
    <property type="project" value="TreeGrafter"/>
</dbReference>
<proteinExistence type="inferred from homology"/>
<evidence type="ECO:0000256" key="6">
    <source>
        <dbReference type="ARBA" id="ARBA00022898"/>
    </source>
</evidence>
<dbReference type="InterPro" id="IPR004839">
    <property type="entry name" value="Aminotransferase_I/II_large"/>
</dbReference>
<dbReference type="PANTHER" id="PTHR42790:SF19">
    <property type="entry name" value="KYNURENINE_ALPHA-AMINOADIPATE AMINOTRANSFERASE, MITOCHONDRIAL"/>
    <property type="match status" value="1"/>
</dbReference>
<dbReference type="Proteomes" id="UP000093482">
    <property type="component" value="Unassembled WGS sequence"/>
</dbReference>
<dbReference type="Gene3D" id="3.90.1150.10">
    <property type="entry name" value="Aspartate Aminotransferase, domain 1"/>
    <property type="match status" value="1"/>
</dbReference>
<evidence type="ECO:0000259" key="7">
    <source>
        <dbReference type="Pfam" id="PF00155"/>
    </source>
</evidence>
<accession>A0A1C0YD44</accession>
<evidence type="ECO:0000256" key="3">
    <source>
        <dbReference type="ARBA" id="ARBA00011738"/>
    </source>
</evidence>
<evidence type="ECO:0000313" key="8">
    <source>
        <dbReference type="EMBL" id="OCS85080.1"/>
    </source>
</evidence>
<comment type="cofactor">
    <cofactor evidence="1">
        <name>pyridoxal 5'-phosphate</name>
        <dbReference type="ChEBI" id="CHEBI:597326"/>
    </cofactor>
</comment>
<comment type="subunit">
    <text evidence="3">Homodimer.</text>
</comment>
<keyword evidence="6" id="KW-0663">Pyridoxal phosphate</keyword>
<dbReference type="RefSeq" id="WP_066466394.1">
    <property type="nucleotide sequence ID" value="NZ_MATO01000069.1"/>
</dbReference>
<dbReference type="CDD" id="cd00609">
    <property type="entry name" value="AAT_like"/>
    <property type="match status" value="1"/>
</dbReference>
<feature type="domain" description="Aminotransferase class I/classII large" evidence="7">
    <location>
        <begin position="43"/>
        <end position="384"/>
    </location>
</feature>
<dbReference type="Gene3D" id="3.40.640.10">
    <property type="entry name" value="Type I PLP-dependent aspartate aminotransferase-like (Major domain)"/>
    <property type="match status" value="1"/>
</dbReference>
<keyword evidence="5 8" id="KW-0808">Transferase</keyword>
<dbReference type="GO" id="GO:0030170">
    <property type="term" value="F:pyridoxal phosphate binding"/>
    <property type="evidence" value="ECO:0007669"/>
    <property type="project" value="InterPro"/>
</dbReference>
<dbReference type="InterPro" id="IPR015422">
    <property type="entry name" value="PyrdxlP-dep_Trfase_small"/>
</dbReference>
<evidence type="ECO:0000256" key="4">
    <source>
        <dbReference type="ARBA" id="ARBA00022576"/>
    </source>
</evidence>
<dbReference type="OrthoDB" id="9802328at2"/>
<evidence type="ECO:0000256" key="1">
    <source>
        <dbReference type="ARBA" id="ARBA00001933"/>
    </source>
</evidence>
<dbReference type="InterPro" id="IPR015424">
    <property type="entry name" value="PyrdxlP-dep_Trfase"/>
</dbReference>
<evidence type="ECO:0000256" key="2">
    <source>
        <dbReference type="ARBA" id="ARBA00007441"/>
    </source>
</evidence>
<dbReference type="InterPro" id="IPR015421">
    <property type="entry name" value="PyrdxlP-dep_Trfase_major"/>
</dbReference>
<keyword evidence="9" id="KW-1185">Reference proteome</keyword>
<protein>
    <submittedName>
        <fullName evidence="8">Aspartate aminotransferase</fullName>
    </submittedName>
</protein>
<keyword evidence="4 8" id="KW-0032">Aminotransferase</keyword>
<dbReference type="AlphaFoldDB" id="A0A1C0YD44"/>
<dbReference type="PANTHER" id="PTHR42790">
    <property type="entry name" value="AMINOTRANSFERASE"/>
    <property type="match status" value="1"/>
</dbReference>
<dbReference type="Pfam" id="PF00155">
    <property type="entry name" value="Aminotran_1_2"/>
    <property type="match status" value="1"/>
</dbReference>
<organism evidence="8 9">
    <name type="scientific">Caryophanon latum</name>
    <dbReference type="NCBI Taxonomy" id="33977"/>
    <lineage>
        <taxon>Bacteria</taxon>
        <taxon>Bacillati</taxon>
        <taxon>Bacillota</taxon>
        <taxon>Bacilli</taxon>
        <taxon>Bacillales</taxon>
        <taxon>Caryophanaceae</taxon>
        <taxon>Caryophanon</taxon>
    </lineage>
</organism>
<gene>
    <name evidence="8" type="ORF">A6K76_15305</name>
</gene>
<dbReference type="SUPFAM" id="SSF53383">
    <property type="entry name" value="PLP-dependent transferases"/>
    <property type="match status" value="1"/>
</dbReference>
<evidence type="ECO:0000256" key="5">
    <source>
        <dbReference type="ARBA" id="ARBA00022679"/>
    </source>
</evidence>
<dbReference type="EMBL" id="MATO01000069">
    <property type="protein sequence ID" value="OCS85080.1"/>
    <property type="molecule type" value="Genomic_DNA"/>
</dbReference>
<reference evidence="8 9" key="1">
    <citation type="submission" date="2016-07" db="EMBL/GenBank/DDBJ databases">
        <title>Caryophanon latum genome sequencing.</title>
        <authorList>
            <person name="Verma A."/>
            <person name="Pal Y."/>
            <person name="Krishnamurthi S."/>
        </authorList>
    </citation>
    <scope>NUCLEOTIDE SEQUENCE [LARGE SCALE GENOMIC DNA]</scope>
    <source>
        <strain evidence="8 9">DSM 14151</strain>
    </source>
</reference>
<comment type="similarity">
    <text evidence="2">Belongs to the class-I pyridoxal-phosphate-dependent aminotransferase family.</text>
</comment>
<dbReference type="FunFam" id="3.40.640.10:FF:000053">
    <property type="entry name" value="Aminotransferase, class I"/>
    <property type="match status" value="1"/>
</dbReference>
<evidence type="ECO:0000313" key="9">
    <source>
        <dbReference type="Proteomes" id="UP000093482"/>
    </source>
</evidence>
<name>A0A1C0YD44_9BACL</name>